<evidence type="ECO:0000259" key="1">
    <source>
        <dbReference type="Pfam" id="PF22734"/>
    </source>
</evidence>
<proteinExistence type="predicted"/>
<gene>
    <name evidence="2" type="ORF">IQ236_04930</name>
</gene>
<sequence>MLFETLGTLGTAIAPWLGEWGAVKIASGILKNICSQLNPQEIEKALKVAITVADQHCDQLFGQSDKRFKRKFLDQYFQRREVLEELQKPLVNQGINLDLLVFAFKETVNNNNPDRNNRINREFIQPWLELFKTEYFKQIGNLTFQYAKAVYLKQLANWYDDVKFVGIDVRGQEDDKSEKLAKIFVMQDVKEEKKERYGSLREADFLELGDRGNRQGELSRQQRQWTDLESYAGNPFSAKDLLTKNQAKKVVILGAPGSGKTTLLSYFSVIIAQNQSELLGLNSEFDWLPILI</sequence>
<name>A0ABR9U7X4_9CYAN</name>
<protein>
    <recommendedName>
        <fullName evidence="1">NACHT N-terminal Helical domain-containing protein</fullName>
    </recommendedName>
</protein>
<dbReference type="SUPFAM" id="SSF52540">
    <property type="entry name" value="P-loop containing nucleoside triphosphate hydrolases"/>
    <property type="match status" value="1"/>
</dbReference>
<dbReference type="Gene3D" id="3.40.50.300">
    <property type="entry name" value="P-loop containing nucleotide triphosphate hydrolases"/>
    <property type="match status" value="1"/>
</dbReference>
<dbReference type="InterPro" id="IPR027417">
    <property type="entry name" value="P-loop_NTPase"/>
</dbReference>
<organism evidence="2 3">
    <name type="scientific">Planktothrix mougeotii LEGE 06226</name>
    <dbReference type="NCBI Taxonomy" id="1828728"/>
    <lineage>
        <taxon>Bacteria</taxon>
        <taxon>Bacillati</taxon>
        <taxon>Cyanobacteriota</taxon>
        <taxon>Cyanophyceae</taxon>
        <taxon>Oscillatoriophycideae</taxon>
        <taxon>Oscillatoriales</taxon>
        <taxon>Microcoleaceae</taxon>
        <taxon>Planktothrix</taxon>
    </lineage>
</organism>
<evidence type="ECO:0000313" key="2">
    <source>
        <dbReference type="EMBL" id="MBE9142566.1"/>
    </source>
</evidence>
<dbReference type="EMBL" id="JADEWU010000007">
    <property type="protein sequence ID" value="MBE9142566.1"/>
    <property type="molecule type" value="Genomic_DNA"/>
</dbReference>
<reference evidence="2 3" key="1">
    <citation type="submission" date="2020-10" db="EMBL/GenBank/DDBJ databases">
        <authorList>
            <person name="Castelo-Branco R."/>
            <person name="Eusebio N."/>
            <person name="Adriana R."/>
            <person name="Vieira A."/>
            <person name="Brugerolle De Fraissinette N."/>
            <person name="Rezende De Castro R."/>
            <person name="Schneider M.P."/>
            <person name="Vasconcelos V."/>
            <person name="Leao P.N."/>
        </authorList>
    </citation>
    <scope>NUCLEOTIDE SEQUENCE [LARGE SCALE GENOMIC DNA]</scope>
    <source>
        <strain evidence="2 3">LEGE 06226</strain>
    </source>
</reference>
<dbReference type="InterPro" id="IPR054569">
    <property type="entry name" value="NNH2"/>
</dbReference>
<feature type="domain" description="NACHT N-terminal Helical" evidence="1">
    <location>
        <begin position="14"/>
        <end position="169"/>
    </location>
</feature>
<dbReference type="Proteomes" id="UP000640725">
    <property type="component" value="Unassembled WGS sequence"/>
</dbReference>
<evidence type="ECO:0000313" key="3">
    <source>
        <dbReference type="Proteomes" id="UP000640725"/>
    </source>
</evidence>
<dbReference type="Pfam" id="PF22734">
    <property type="entry name" value="NNH2"/>
    <property type="match status" value="1"/>
</dbReference>
<keyword evidence="3" id="KW-1185">Reference proteome</keyword>
<accession>A0ABR9U7X4</accession>
<dbReference type="RefSeq" id="WP_407676141.1">
    <property type="nucleotide sequence ID" value="NZ_JADEWU010000007.1"/>
</dbReference>
<comment type="caution">
    <text evidence="2">The sequence shown here is derived from an EMBL/GenBank/DDBJ whole genome shotgun (WGS) entry which is preliminary data.</text>
</comment>